<dbReference type="RefSeq" id="YP_009665636.1">
    <property type="nucleotide sequence ID" value="NC_043252.1"/>
</dbReference>
<reference evidence="1" key="2">
    <citation type="submission" date="2003-01" db="EMBL/GenBank/DDBJ databases">
        <title>Partial Nucleotide Sequence of the Feldmannia irregularis Virus FirrV-1 Genome: On the Evolution of Large Phaeoviral Genomes.</title>
        <authorList>
            <person name="Delaroque N."/>
            <person name="Knippers R."/>
            <person name="Mueller D.G."/>
            <person name="Boland W."/>
        </authorList>
    </citation>
    <scope>NUCLEOTIDE SEQUENCE</scope>
    <source>
        <strain evidence="1">FirrV-1</strain>
    </source>
</reference>
<protein>
    <submittedName>
        <fullName evidence="1">FirrV-1-B23</fullName>
    </submittedName>
</protein>
<dbReference type="KEGG" id="vg:41332213"/>
<evidence type="ECO:0000313" key="1">
    <source>
        <dbReference type="EMBL" id="AAR26898.1"/>
    </source>
</evidence>
<proteinExistence type="predicted"/>
<dbReference type="GeneID" id="41332213"/>
<accession>Q6XM13</accession>
<organism evidence="1">
    <name type="scientific">Feldmannia irregularis virus a</name>
    <dbReference type="NCBI Taxonomy" id="231992"/>
    <lineage>
        <taxon>Viruses</taxon>
        <taxon>Varidnaviria</taxon>
        <taxon>Bamfordvirae</taxon>
        <taxon>Nucleocytoviricota</taxon>
        <taxon>Megaviricetes</taxon>
        <taxon>Algavirales</taxon>
        <taxon>Phycodnaviridae</taxon>
        <taxon>Phaeovirus</taxon>
        <taxon>Phaeovirus irregularis</taxon>
    </lineage>
</organism>
<dbReference type="EMBL" id="AY225134">
    <property type="protein sequence ID" value="AAR26898.1"/>
    <property type="molecule type" value="Genomic_DNA"/>
</dbReference>
<sequence>MGVFNLASNQPSSPATHALFAAFTARANMKVIGQSYGREVSDSSLIDTMHEVFWEEIDVGPVTVESLNRSVVRKLTAERLRSERMQRASIDMGLKRSRLPRQMLPRPSVSEYSEVHWTGY</sequence>
<name>Q6XM13_9PHYC</name>
<reference evidence="1" key="1">
    <citation type="journal article" date="2003" name="J. Mol. Evol.">
        <title>Comparisons of two large phaeoviral genomes and evolutionary implications.</title>
        <authorList>
            <person name="Delaroque N."/>
            <person name="Boland W."/>
            <person name="Muller D.G."/>
            <person name="Knippers R."/>
        </authorList>
    </citation>
    <scope>NUCLEOTIDE SEQUENCE</scope>
    <source>
        <strain evidence="1">FirrV-1</strain>
    </source>
</reference>